<sequence>MIKWNQNPKGSDVLDNYIKEKISYLRNANRIVELNKGFSHDKKYVIDDKYLLRLFSIEDKQNRKEEFDCINKLATYSNYVPTGIEFGTLKDIDMAYMILTYLPEIDAEVALKDLTAKEQYSAGFLAGKELKAFQHL</sequence>
<dbReference type="AlphaFoldDB" id="A0A7V9Z8K7"/>
<dbReference type="Proteomes" id="UP000523087">
    <property type="component" value="Unassembled WGS sequence"/>
</dbReference>
<keyword evidence="2" id="KW-1185">Reference proteome</keyword>
<dbReference type="PANTHER" id="PTHR41283:SF1">
    <property type="entry name" value="AMINOGLYCOSIDE PHOSPHOTRANSFERASE DOMAIN-CONTAINING PROTEIN"/>
    <property type="match status" value="1"/>
</dbReference>
<dbReference type="RefSeq" id="WP_228485627.1">
    <property type="nucleotide sequence ID" value="NZ_CP064060.1"/>
</dbReference>
<keyword evidence="1" id="KW-0418">Kinase</keyword>
<accession>A0A7V9Z8K7</accession>
<dbReference type="GO" id="GO:0016301">
    <property type="term" value="F:kinase activity"/>
    <property type="evidence" value="ECO:0007669"/>
    <property type="project" value="UniProtKB-KW"/>
</dbReference>
<protein>
    <submittedName>
        <fullName evidence="1">Aminoglycoside phosphotransferase (APT) family kinase protein</fullName>
    </submittedName>
</protein>
<comment type="caution">
    <text evidence="1">The sequence shown here is derived from an EMBL/GenBank/DDBJ whole genome shotgun (WGS) entry which is preliminary data.</text>
</comment>
<dbReference type="EMBL" id="JACDUT010000009">
    <property type="protein sequence ID" value="MBA2876034.1"/>
    <property type="molecule type" value="Genomic_DNA"/>
</dbReference>
<dbReference type="PANTHER" id="PTHR41283">
    <property type="entry name" value="AMINOGLYCOSIDE PHOSPHOTRANSFERASE"/>
    <property type="match status" value="1"/>
</dbReference>
<proteinExistence type="predicted"/>
<name>A0A7V9Z8K7_9BACL</name>
<evidence type="ECO:0000313" key="1">
    <source>
        <dbReference type="EMBL" id="MBA2876034.1"/>
    </source>
</evidence>
<gene>
    <name evidence="1" type="ORF">HNR31_002829</name>
</gene>
<keyword evidence="1" id="KW-0808">Transferase</keyword>
<organism evidence="1 2">
    <name type="scientific">Thermaerobacillus caldiproteolyticus</name>
    <dbReference type="NCBI Taxonomy" id="247480"/>
    <lineage>
        <taxon>Bacteria</taxon>
        <taxon>Bacillati</taxon>
        <taxon>Bacillota</taxon>
        <taxon>Bacilli</taxon>
        <taxon>Bacillales</taxon>
        <taxon>Anoxybacillaceae</taxon>
        <taxon>Thermaerobacillus</taxon>
    </lineage>
</organism>
<evidence type="ECO:0000313" key="2">
    <source>
        <dbReference type="Proteomes" id="UP000523087"/>
    </source>
</evidence>
<reference evidence="1 2" key="1">
    <citation type="submission" date="2020-07" db="EMBL/GenBank/DDBJ databases">
        <title>Genomic Encyclopedia of Type Strains, Phase IV (KMG-IV): sequencing the most valuable type-strain genomes for metagenomic binning, comparative biology and taxonomic classification.</title>
        <authorList>
            <person name="Goeker M."/>
        </authorList>
    </citation>
    <scope>NUCLEOTIDE SEQUENCE [LARGE SCALE GENOMIC DNA]</scope>
    <source>
        <strain evidence="1 2">DSM 15730</strain>
    </source>
</reference>